<evidence type="ECO:0000313" key="2">
    <source>
        <dbReference type="Proteomes" id="UP001564657"/>
    </source>
</evidence>
<dbReference type="RefSeq" id="WP_369705698.1">
    <property type="nucleotide sequence ID" value="NZ_JBGEWD010000025.1"/>
</dbReference>
<comment type="caution">
    <text evidence="1">The sequence shown here is derived from an EMBL/GenBank/DDBJ whole genome shotgun (WGS) entry which is preliminary data.</text>
</comment>
<protein>
    <submittedName>
        <fullName evidence="1">Uncharacterized protein</fullName>
    </submittedName>
</protein>
<dbReference type="Proteomes" id="UP001564657">
    <property type="component" value="Unassembled WGS sequence"/>
</dbReference>
<keyword evidence="2" id="KW-1185">Reference proteome</keyword>
<dbReference type="EMBL" id="JBGEWD010000025">
    <property type="protein sequence ID" value="MEY8001805.1"/>
    <property type="molecule type" value="Genomic_DNA"/>
</dbReference>
<sequence length="75" mass="8173">MSNSICMKVKTNIANAVNSKAGTSLNNSSAWNDIKNAIDNIYLGKKYASGSTISGSNTVMYIDINGSQAERYLYW</sequence>
<reference evidence="1 2" key="1">
    <citation type="submission" date="2024-08" db="EMBL/GenBank/DDBJ databases">
        <title>Clostridium lapicellarii sp. nov., and Clostridium renhuaiense sp. nov., two species isolated from the mud in a fermentation cellar used for producing sauce-flavour Chinese liquors.</title>
        <authorList>
            <person name="Yang F."/>
            <person name="Wang H."/>
            <person name="Chen L.Q."/>
            <person name="Zhou N."/>
            <person name="Lu J.J."/>
            <person name="Pu X.X."/>
            <person name="Wan B."/>
            <person name="Wang L."/>
            <person name="Liu S.J."/>
        </authorList>
    </citation>
    <scope>NUCLEOTIDE SEQUENCE [LARGE SCALE GENOMIC DNA]</scope>
    <source>
        <strain evidence="1 2">MT-5</strain>
    </source>
</reference>
<proteinExistence type="predicted"/>
<accession>A0ABV4BSR2</accession>
<name>A0ABV4BSR2_9CLOT</name>
<evidence type="ECO:0000313" key="1">
    <source>
        <dbReference type="EMBL" id="MEY8001805.1"/>
    </source>
</evidence>
<gene>
    <name evidence="1" type="ORF">AB8U03_16715</name>
</gene>
<organism evidence="1 2">
    <name type="scientific">Clostridium moutaii</name>
    <dbReference type="NCBI Taxonomy" id="3240932"/>
    <lineage>
        <taxon>Bacteria</taxon>
        <taxon>Bacillati</taxon>
        <taxon>Bacillota</taxon>
        <taxon>Clostridia</taxon>
        <taxon>Eubacteriales</taxon>
        <taxon>Clostridiaceae</taxon>
        <taxon>Clostridium</taxon>
    </lineage>
</organism>